<protein>
    <recommendedName>
        <fullName evidence="3">MutT/nudix family protein</fullName>
    </recommendedName>
</protein>
<dbReference type="Gene3D" id="3.90.79.10">
    <property type="entry name" value="Nucleoside Triphosphate Pyrophosphohydrolase"/>
    <property type="match status" value="1"/>
</dbReference>
<reference evidence="1 2" key="1">
    <citation type="submission" date="2018-11" db="EMBL/GenBank/DDBJ databases">
        <title>Species Designations Belie Phenotypic and Genotypic Heterogeneity in Oral Streptococci.</title>
        <authorList>
            <person name="Velsko I."/>
        </authorList>
    </citation>
    <scope>NUCLEOTIDE SEQUENCE [LARGE SCALE GENOMIC DNA]</scope>
    <source>
        <strain evidence="1 2">A54</strain>
    </source>
</reference>
<organism evidence="1 2">
    <name type="scientific">Streptococcus cristatus</name>
    <dbReference type="NCBI Taxonomy" id="45634"/>
    <lineage>
        <taxon>Bacteria</taxon>
        <taxon>Bacillati</taxon>
        <taxon>Bacillota</taxon>
        <taxon>Bacilli</taxon>
        <taxon>Lactobacillales</taxon>
        <taxon>Streptococcaceae</taxon>
        <taxon>Streptococcus</taxon>
    </lineage>
</organism>
<dbReference type="AlphaFoldDB" id="A0A428GX18"/>
<name>A0A428GX18_STRCR</name>
<sequence length="46" mass="5555">MQEDEKTQPCEWINLDKLEDFQLVPAFFKTALPDWDGQLRHIHLEE</sequence>
<proteinExistence type="predicted"/>
<dbReference type="EMBL" id="RJPQ01000001">
    <property type="protein sequence ID" value="RSJ88184.1"/>
    <property type="molecule type" value="Genomic_DNA"/>
</dbReference>
<dbReference type="Proteomes" id="UP000277890">
    <property type="component" value="Unassembled WGS sequence"/>
</dbReference>
<evidence type="ECO:0000313" key="2">
    <source>
        <dbReference type="Proteomes" id="UP000277890"/>
    </source>
</evidence>
<evidence type="ECO:0000313" key="1">
    <source>
        <dbReference type="EMBL" id="RSJ88184.1"/>
    </source>
</evidence>
<evidence type="ECO:0008006" key="3">
    <source>
        <dbReference type="Google" id="ProtNLM"/>
    </source>
</evidence>
<accession>A0A428GX18</accession>
<comment type="caution">
    <text evidence="1">The sequence shown here is derived from an EMBL/GenBank/DDBJ whole genome shotgun (WGS) entry which is preliminary data.</text>
</comment>
<gene>
    <name evidence="1" type="ORF">D8794_02160</name>
</gene>